<dbReference type="PANTHER" id="PTHR47331:SF5">
    <property type="entry name" value="RIBONUCLEASE H"/>
    <property type="match status" value="1"/>
</dbReference>
<sequence length="208" mass="24773">MDFLNPVIKYERKKEEVSESPKAIEFEEDASKVCKRWDKVEACVKEIWRSWGQEYLQYMRERRTKNHRQGKHVTLREPEVEEIVLVGEKNVPRQKWKLARITELIRNKKGAVTDAKIRLVRSNLEKPVQYSKRSISQLFPMELRAVQSSQTDVQCRNKADPNLEQERPECVAVMVKALAKNDQNEWTKPNRWTWDFWSPVAESMRRSE</sequence>
<protein>
    <submittedName>
        <fullName evidence="3">DUF5641 domain-containing protein</fullName>
    </submittedName>
</protein>
<dbReference type="AlphaFoldDB" id="A0A0N5B1N0"/>
<evidence type="ECO:0000259" key="1">
    <source>
        <dbReference type="Pfam" id="PF18701"/>
    </source>
</evidence>
<evidence type="ECO:0000313" key="2">
    <source>
        <dbReference type="Proteomes" id="UP000046393"/>
    </source>
</evidence>
<evidence type="ECO:0000313" key="3">
    <source>
        <dbReference type="WBParaSite" id="SMUV_0001119901-mRNA-1"/>
    </source>
</evidence>
<organism evidence="2 3">
    <name type="scientific">Syphacia muris</name>
    <dbReference type="NCBI Taxonomy" id="451379"/>
    <lineage>
        <taxon>Eukaryota</taxon>
        <taxon>Metazoa</taxon>
        <taxon>Ecdysozoa</taxon>
        <taxon>Nematoda</taxon>
        <taxon>Chromadorea</taxon>
        <taxon>Rhabditida</taxon>
        <taxon>Spirurina</taxon>
        <taxon>Oxyuridomorpha</taxon>
        <taxon>Oxyuroidea</taxon>
        <taxon>Oxyuridae</taxon>
        <taxon>Syphacia</taxon>
    </lineage>
</organism>
<dbReference type="Pfam" id="PF18701">
    <property type="entry name" value="DUF5641"/>
    <property type="match status" value="1"/>
</dbReference>
<dbReference type="WBParaSite" id="SMUV_0001119901-mRNA-1">
    <property type="protein sequence ID" value="SMUV_0001119901-mRNA-1"/>
    <property type="gene ID" value="SMUV_0001119901"/>
</dbReference>
<reference evidence="3" key="1">
    <citation type="submission" date="2017-02" db="UniProtKB">
        <authorList>
            <consortium name="WormBaseParasite"/>
        </authorList>
    </citation>
    <scope>IDENTIFICATION</scope>
</reference>
<accession>A0A0N5B1N0</accession>
<dbReference type="InterPro" id="IPR040676">
    <property type="entry name" value="DUF5641"/>
</dbReference>
<dbReference type="PANTHER" id="PTHR47331">
    <property type="entry name" value="PHD-TYPE DOMAIN-CONTAINING PROTEIN"/>
    <property type="match status" value="1"/>
</dbReference>
<keyword evidence="2" id="KW-1185">Reference proteome</keyword>
<feature type="domain" description="DUF5641" evidence="1">
    <location>
        <begin position="35"/>
        <end position="129"/>
    </location>
</feature>
<dbReference type="STRING" id="451379.A0A0N5B1N0"/>
<name>A0A0N5B1N0_9BILA</name>
<dbReference type="Proteomes" id="UP000046393">
    <property type="component" value="Unplaced"/>
</dbReference>
<proteinExistence type="predicted"/>